<dbReference type="OrthoDB" id="390145at2"/>
<feature type="transmembrane region" description="Helical" evidence="1">
    <location>
        <begin position="20"/>
        <end position="42"/>
    </location>
</feature>
<dbReference type="Proteomes" id="UP000019265">
    <property type="component" value="Chromosome"/>
</dbReference>
<protein>
    <submittedName>
        <fullName evidence="2">Uncharacterized protein</fullName>
    </submittedName>
</protein>
<dbReference type="HOGENOM" id="CLU_189236_0_0_14"/>
<dbReference type="AlphaFoldDB" id="W6A9Q6"/>
<evidence type="ECO:0000256" key="1">
    <source>
        <dbReference type="SAM" id="Phobius"/>
    </source>
</evidence>
<organism evidence="2 3">
    <name type="scientific">Spiroplasma sabaudiense Ar-1343</name>
    <dbReference type="NCBI Taxonomy" id="1276257"/>
    <lineage>
        <taxon>Bacteria</taxon>
        <taxon>Bacillati</taxon>
        <taxon>Mycoplasmatota</taxon>
        <taxon>Mollicutes</taxon>
        <taxon>Entomoplasmatales</taxon>
        <taxon>Spiroplasmataceae</taxon>
        <taxon>Spiroplasma</taxon>
    </lineage>
</organism>
<gene>
    <name evidence="2" type="ORF">SSABA_v1c02840</name>
</gene>
<sequence length="89" mass="10362">MNILNLLASLKILDFVIPVWVILLIFVIFGAIIFGLYIYLLVYSKNKTAKENGLNTSLKEKQLYKFEELQSDFEKELAKVKKIHKKNKS</sequence>
<evidence type="ECO:0000313" key="3">
    <source>
        <dbReference type="Proteomes" id="UP000019265"/>
    </source>
</evidence>
<proteinExistence type="predicted"/>
<dbReference type="NCBIfam" id="TIGR04561">
    <property type="entry name" value="membra_charge"/>
    <property type="match status" value="1"/>
</dbReference>
<dbReference type="InterPro" id="IPR030825">
    <property type="entry name" value="Integral_membrane"/>
</dbReference>
<dbReference type="STRING" id="1276257.SSABA_v1c02840"/>
<dbReference type="EMBL" id="CP006934">
    <property type="protein sequence ID" value="AHI53696.1"/>
    <property type="molecule type" value="Genomic_DNA"/>
</dbReference>
<keyword evidence="1" id="KW-0812">Transmembrane</keyword>
<name>W6A9Q6_9MOLU</name>
<keyword evidence="1" id="KW-1133">Transmembrane helix</keyword>
<accession>W6A9Q6</accession>
<evidence type="ECO:0000313" key="2">
    <source>
        <dbReference type="EMBL" id="AHI53696.1"/>
    </source>
</evidence>
<dbReference type="KEGG" id="ssab:SSABA_v1c02840"/>
<keyword evidence="3" id="KW-1185">Reference proteome</keyword>
<reference evidence="2 3" key="1">
    <citation type="journal article" date="2014" name="Genome Biol. Evol.">
        <title>Molecular evolution of the substrate utilization strategies and putative virulence factors in mosquito-associated Spiroplasma species.</title>
        <authorList>
            <person name="Chang T.H."/>
            <person name="Lo W.S."/>
            <person name="Ku C."/>
            <person name="Chen L.L."/>
            <person name="Kuo C.H."/>
        </authorList>
    </citation>
    <scope>NUCLEOTIDE SEQUENCE [LARGE SCALE GENOMIC DNA]</scope>
    <source>
        <strain evidence="2">Ar-1343</strain>
    </source>
</reference>
<keyword evidence="1" id="KW-0472">Membrane</keyword>
<dbReference type="RefSeq" id="WP_025250832.1">
    <property type="nucleotide sequence ID" value="NZ_CP006934.1"/>
</dbReference>
<dbReference type="PATRIC" id="fig|1276257.3.peg.290"/>